<evidence type="ECO:0000256" key="3">
    <source>
        <dbReference type="ARBA" id="ARBA00012098"/>
    </source>
</evidence>
<dbReference type="AlphaFoldDB" id="A0A2Y9U1H2"/>
<dbReference type="CDD" id="cd00438">
    <property type="entry name" value="cupin_RmlC"/>
    <property type="match status" value="1"/>
</dbReference>
<accession>A0A2Y9U1H2</accession>
<dbReference type="UniPathway" id="UPA00124"/>
<evidence type="ECO:0000256" key="5">
    <source>
        <dbReference type="PIRSR" id="PIRSR600888-1"/>
    </source>
</evidence>
<dbReference type="GO" id="GO:0008830">
    <property type="term" value="F:dTDP-4-dehydrorhamnose 3,5-epimerase activity"/>
    <property type="evidence" value="ECO:0007669"/>
    <property type="project" value="UniProtKB-UniRule"/>
</dbReference>
<dbReference type="GO" id="GO:0000271">
    <property type="term" value="P:polysaccharide biosynthetic process"/>
    <property type="evidence" value="ECO:0007669"/>
    <property type="project" value="TreeGrafter"/>
</dbReference>
<dbReference type="InterPro" id="IPR014710">
    <property type="entry name" value="RmlC-like_jellyroll"/>
</dbReference>
<evidence type="ECO:0000256" key="7">
    <source>
        <dbReference type="RuleBase" id="RU364069"/>
    </source>
</evidence>
<evidence type="ECO:0000256" key="4">
    <source>
        <dbReference type="ARBA" id="ARBA00019595"/>
    </source>
</evidence>
<dbReference type="GO" id="GO:0019305">
    <property type="term" value="P:dTDP-rhamnose biosynthetic process"/>
    <property type="evidence" value="ECO:0007669"/>
    <property type="project" value="UniProtKB-UniRule"/>
</dbReference>
<comment type="catalytic activity">
    <reaction evidence="1 7">
        <text>dTDP-4-dehydro-6-deoxy-alpha-D-glucose = dTDP-4-dehydro-beta-L-rhamnose</text>
        <dbReference type="Rhea" id="RHEA:16969"/>
        <dbReference type="ChEBI" id="CHEBI:57649"/>
        <dbReference type="ChEBI" id="CHEBI:62830"/>
        <dbReference type="EC" id="5.1.3.13"/>
    </reaction>
</comment>
<feature type="active site" description="Proton donor" evidence="5">
    <location>
        <position position="133"/>
    </location>
</feature>
<evidence type="ECO:0000313" key="8">
    <source>
        <dbReference type="EMBL" id="AWH89660.1"/>
    </source>
</evidence>
<dbReference type="PANTHER" id="PTHR21047">
    <property type="entry name" value="DTDP-6-DEOXY-D-GLUCOSE-3,5 EPIMERASE"/>
    <property type="match status" value="1"/>
</dbReference>
<comment type="subunit">
    <text evidence="7">Homodimer.</text>
</comment>
<proteinExistence type="inferred from homology"/>
<protein>
    <recommendedName>
        <fullName evidence="4 7">dTDP-4-dehydrorhamnose 3,5-epimerase</fullName>
        <ecNumber evidence="3 7">5.1.3.13</ecNumber>
    </recommendedName>
    <alternativeName>
        <fullName evidence="7">Thymidine diphospho-4-keto-rhamnose 3,5-epimerase</fullName>
    </alternativeName>
</protein>
<reference evidence="8 9" key="1">
    <citation type="journal article" date="2019" name="Int. J. Syst. Evol. Microbiol.">
        <title>Limnobaculum parvum gen. nov., sp. nov., isolated from a freshwater lake.</title>
        <authorList>
            <person name="Baek C."/>
            <person name="Shin S.K."/>
            <person name="Yi H."/>
        </authorList>
    </citation>
    <scope>NUCLEOTIDE SEQUENCE [LARGE SCALE GENOMIC DNA]</scope>
    <source>
        <strain evidence="8 9">HYN0051</strain>
    </source>
</reference>
<gene>
    <name evidence="8" type="primary">rfbC</name>
    <name evidence="8" type="ORF">HYN51_14545</name>
</gene>
<sequence length="183" mass="21125">MMNVIKTEIPDVLIFEPRVFGDDRGFFFESFNQKVFEEAVGYKIDFIQDNHSKSSKGVLRGLHYQLPPFAQAKLVRCIVGEVFDIVVDIRKNSPTCGKWVGVNLSAENKRQLWIPEGFAHGFLVLSELAEFVYKTTNYYSKECERSIIYNDLSLNINWPGDSVSFVLSEKDKLADKYKDIIYF</sequence>
<dbReference type="GO" id="GO:0005829">
    <property type="term" value="C:cytosol"/>
    <property type="evidence" value="ECO:0007669"/>
    <property type="project" value="TreeGrafter"/>
</dbReference>
<name>A0A2Y9U1H2_9GAMM</name>
<dbReference type="NCBIfam" id="TIGR01221">
    <property type="entry name" value="rmlC"/>
    <property type="match status" value="1"/>
</dbReference>
<keyword evidence="7" id="KW-0413">Isomerase</keyword>
<dbReference type="KEGG" id="lpv:HYN51_14545"/>
<dbReference type="InterPro" id="IPR011051">
    <property type="entry name" value="RmlC_Cupin_sf"/>
</dbReference>
<evidence type="ECO:0000313" key="9">
    <source>
        <dbReference type="Proteomes" id="UP000244908"/>
    </source>
</evidence>
<evidence type="ECO:0000256" key="1">
    <source>
        <dbReference type="ARBA" id="ARBA00001298"/>
    </source>
</evidence>
<dbReference type="Pfam" id="PF00908">
    <property type="entry name" value="dTDP_sugar_isom"/>
    <property type="match status" value="1"/>
</dbReference>
<evidence type="ECO:0000256" key="2">
    <source>
        <dbReference type="ARBA" id="ARBA00001997"/>
    </source>
</evidence>
<dbReference type="EMBL" id="CP029185">
    <property type="protein sequence ID" value="AWH89660.1"/>
    <property type="molecule type" value="Genomic_DNA"/>
</dbReference>
<dbReference type="PANTHER" id="PTHR21047:SF2">
    <property type="entry name" value="THYMIDINE DIPHOSPHO-4-KETO-RHAMNOSE 3,5-EPIMERASE"/>
    <property type="match status" value="1"/>
</dbReference>
<comment type="similarity">
    <text evidence="7">Belongs to the dTDP-4-dehydrorhamnose 3,5-epimerase family.</text>
</comment>
<dbReference type="InterPro" id="IPR000888">
    <property type="entry name" value="RmlC-like"/>
</dbReference>
<dbReference type="SUPFAM" id="SSF51182">
    <property type="entry name" value="RmlC-like cupins"/>
    <property type="match status" value="1"/>
</dbReference>
<feature type="active site" description="Proton acceptor" evidence="5">
    <location>
        <position position="63"/>
    </location>
</feature>
<dbReference type="Gene3D" id="2.60.120.10">
    <property type="entry name" value="Jelly Rolls"/>
    <property type="match status" value="1"/>
</dbReference>
<comment type="function">
    <text evidence="2 7">Catalyzes the epimerization of the C3' and C5'positions of dTDP-6-deoxy-D-xylo-4-hexulose, forming dTDP-6-deoxy-L-lyxo-4-hexulose.</text>
</comment>
<comment type="pathway">
    <text evidence="7">Carbohydrate biosynthesis; dTDP-L-rhamnose biosynthesis.</text>
</comment>
<feature type="site" description="Participates in a stacking interaction with the thymidine ring of dTDP-4-oxo-6-deoxyglucose" evidence="6">
    <location>
        <position position="139"/>
    </location>
</feature>
<evidence type="ECO:0000256" key="6">
    <source>
        <dbReference type="PIRSR" id="PIRSR600888-3"/>
    </source>
</evidence>
<dbReference type="EC" id="5.1.3.13" evidence="3 7"/>
<keyword evidence="9" id="KW-1185">Reference proteome</keyword>
<dbReference type="Proteomes" id="UP000244908">
    <property type="component" value="Chromosome"/>
</dbReference>
<organism evidence="8 9">
    <name type="scientific">Limnobaculum parvum</name>
    <dbReference type="NCBI Taxonomy" id="2172103"/>
    <lineage>
        <taxon>Bacteria</taxon>
        <taxon>Pseudomonadati</taxon>
        <taxon>Pseudomonadota</taxon>
        <taxon>Gammaproteobacteria</taxon>
        <taxon>Enterobacterales</taxon>
        <taxon>Budviciaceae</taxon>
        <taxon>Limnobaculum</taxon>
    </lineage>
</organism>